<evidence type="ECO:0000313" key="4">
    <source>
        <dbReference type="EMBL" id="KAG5185136.1"/>
    </source>
</evidence>
<name>A0A835Z0Q7_9STRA</name>
<keyword evidence="5" id="KW-1185">Reference proteome</keyword>
<evidence type="ECO:0000259" key="3">
    <source>
        <dbReference type="PROSITE" id="PS50966"/>
    </source>
</evidence>
<gene>
    <name evidence="4" type="ORF">JKP88DRAFT_268404</name>
</gene>
<dbReference type="InterPro" id="IPR007527">
    <property type="entry name" value="Znf_SWIM"/>
</dbReference>
<dbReference type="InterPro" id="IPR018289">
    <property type="entry name" value="MULE_transposase_dom"/>
</dbReference>
<dbReference type="EMBL" id="JAFCMP010000141">
    <property type="protein sequence ID" value="KAG5185136.1"/>
    <property type="molecule type" value="Genomic_DNA"/>
</dbReference>
<feature type="region of interest" description="Disordered" evidence="2">
    <location>
        <begin position="503"/>
        <end position="524"/>
    </location>
</feature>
<organism evidence="4 5">
    <name type="scientific">Tribonema minus</name>
    <dbReference type="NCBI Taxonomy" id="303371"/>
    <lineage>
        <taxon>Eukaryota</taxon>
        <taxon>Sar</taxon>
        <taxon>Stramenopiles</taxon>
        <taxon>Ochrophyta</taxon>
        <taxon>PX clade</taxon>
        <taxon>Xanthophyceae</taxon>
        <taxon>Tribonematales</taxon>
        <taxon>Tribonemataceae</taxon>
        <taxon>Tribonema</taxon>
    </lineage>
</organism>
<evidence type="ECO:0000256" key="2">
    <source>
        <dbReference type="SAM" id="MobiDB-lite"/>
    </source>
</evidence>
<accession>A0A835Z0Q7</accession>
<reference evidence="4" key="1">
    <citation type="submission" date="2021-02" db="EMBL/GenBank/DDBJ databases">
        <title>First Annotated Genome of the Yellow-green Alga Tribonema minus.</title>
        <authorList>
            <person name="Mahan K.M."/>
        </authorList>
    </citation>
    <scope>NUCLEOTIDE SEQUENCE</scope>
    <source>
        <strain evidence="4">UTEX B ZZ1240</strain>
    </source>
</reference>
<dbReference type="PROSITE" id="PS50966">
    <property type="entry name" value="ZF_SWIM"/>
    <property type="match status" value="1"/>
</dbReference>
<sequence>MRGKTLQRAVVSLYFGGDFAAVFDQPALHLLNNTAAKVADRIAFTTGDCQEFIKQLGAVQKAGGYAEYELADDCSFKRAFWATQDQVERAMEFGLDVIQQDCTFGTNKYGLALSIIVGVNGDSKTRMFCQALLEREDTEAFSWFFVHYVKMVGGHYPSMFRSLMQRALRAPTEASFQGAWKGLLDALVDAGASDDDVMKYLNDTIYPIRERWAFCYRLGVLTLGINSTQRCEGYFGILKAELLKVTTFCYLKQTLENITARYTSEDHLYMEATVRTAAYDVALEGMDSCLQAIYRNLLLVARRDGTYHCFKSLVSQVRSADRYSVRTCARESVLTVNSDADAEVASELEPDAPLDENDTKRASIMMLHSIVQGSSAFESHQWFTVEPTLGRMCHDVVIAMSGAALCSCLETTRTGMLCRHIVACLPHVPSALWEGGPRSLMRIPATTLDTMAQQHRPVARKLCQDLKAVPPHQALQLAKDLCKIGRDRIGGVVYDPLVVHKRSHKPLKKRAKDSSRGGISKKLRSNNKQTLTNKATVLQLHFHSNGTSSYIQFIVTMSQGLQQEQKQHRSMMQQQLLLPAALRAGNNSDTALRLYIANRKRLIEHKSAAVELPDSTRRAVCAANSGKPCLHCFWQCLEHKPNSSNDKLSAVLQDKYATRMQHVQQINY</sequence>
<feature type="domain" description="SWIM-type" evidence="3">
    <location>
        <begin position="394"/>
        <end position="429"/>
    </location>
</feature>
<dbReference type="PANTHER" id="PTHR47718">
    <property type="entry name" value="OS01G0519700 PROTEIN"/>
    <property type="match status" value="1"/>
</dbReference>
<keyword evidence="1" id="KW-0479">Metal-binding</keyword>
<evidence type="ECO:0000313" key="5">
    <source>
        <dbReference type="Proteomes" id="UP000664859"/>
    </source>
</evidence>
<protein>
    <recommendedName>
        <fullName evidence="3">SWIM-type domain-containing protein</fullName>
    </recommendedName>
</protein>
<keyword evidence="1" id="KW-0862">Zinc</keyword>
<evidence type="ECO:0000256" key="1">
    <source>
        <dbReference type="PROSITE-ProRule" id="PRU00325"/>
    </source>
</evidence>
<comment type="caution">
    <text evidence="4">The sequence shown here is derived from an EMBL/GenBank/DDBJ whole genome shotgun (WGS) entry which is preliminary data.</text>
</comment>
<dbReference type="Proteomes" id="UP000664859">
    <property type="component" value="Unassembled WGS sequence"/>
</dbReference>
<dbReference type="PANTHER" id="PTHR47718:SF17">
    <property type="entry name" value="PROTEIN FAR1-RELATED SEQUENCE 5-LIKE"/>
    <property type="match status" value="1"/>
</dbReference>
<proteinExistence type="predicted"/>
<dbReference type="OrthoDB" id="129622at2759"/>
<dbReference type="AlphaFoldDB" id="A0A835Z0Q7"/>
<dbReference type="Pfam" id="PF10551">
    <property type="entry name" value="MULE"/>
    <property type="match status" value="1"/>
</dbReference>
<dbReference type="GO" id="GO:0008270">
    <property type="term" value="F:zinc ion binding"/>
    <property type="evidence" value="ECO:0007669"/>
    <property type="project" value="UniProtKB-KW"/>
</dbReference>
<keyword evidence="1" id="KW-0863">Zinc-finger</keyword>